<reference evidence="9" key="1">
    <citation type="submission" date="2022-06" db="EMBL/GenBank/DDBJ databases">
        <title>Gracilimonas sp. CAU 1638 isolated from sea sediment.</title>
        <authorList>
            <person name="Kim W."/>
        </authorList>
    </citation>
    <scope>NUCLEOTIDE SEQUENCE</scope>
    <source>
        <strain evidence="9">CAU 1638</strain>
    </source>
</reference>
<feature type="domain" description="ABC3 transporter permease C-terminal" evidence="7">
    <location>
        <begin position="697"/>
        <end position="812"/>
    </location>
</feature>
<feature type="domain" description="ABC3 transporter permease C-terminal" evidence="7">
    <location>
        <begin position="299"/>
        <end position="416"/>
    </location>
</feature>
<feature type="transmembrane region" description="Helical" evidence="6">
    <location>
        <begin position="432"/>
        <end position="457"/>
    </location>
</feature>
<feature type="transmembrane region" description="Helical" evidence="6">
    <location>
        <begin position="293"/>
        <end position="315"/>
    </location>
</feature>
<evidence type="ECO:0000259" key="8">
    <source>
        <dbReference type="Pfam" id="PF12704"/>
    </source>
</evidence>
<dbReference type="InterPro" id="IPR025857">
    <property type="entry name" value="MacB_PCD"/>
</dbReference>
<dbReference type="AlphaFoldDB" id="A0A9X2L3U4"/>
<dbReference type="PANTHER" id="PTHR30572:SF18">
    <property type="entry name" value="ABC-TYPE MACROLIDE FAMILY EXPORT SYSTEM PERMEASE COMPONENT 2"/>
    <property type="match status" value="1"/>
</dbReference>
<comment type="caution">
    <text evidence="9">The sequence shown here is derived from an EMBL/GenBank/DDBJ whole genome shotgun (WGS) entry which is preliminary data.</text>
</comment>
<dbReference type="EMBL" id="JANDBC010000001">
    <property type="protein sequence ID" value="MCP9291772.1"/>
    <property type="molecule type" value="Genomic_DNA"/>
</dbReference>
<comment type="subcellular location">
    <subcellularLocation>
        <location evidence="1">Cell membrane</location>
        <topology evidence="1">Multi-pass membrane protein</topology>
    </subcellularLocation>
</comment>
<feature type="transmembrane region" description="Helical" evidence="6">
    <location>
        <begin position="21"/>
        <end position="42"/>
    </location>
</feature>
<evidence type="ECO:0000256" key="2">
    <source>
        <dbReference type="ARBA" id="ARBA00022475"/>
    </source>
</evidence>
<evidence type="ECO:0000313" key="9">
    <source>
        <dbReference type="EMBL" id="MCP9291772.1"/>
    </source>
</evidence>
<dbReference type="PANTHER" id="PTHR30572">
    <property type="entry name" value="MEMBRANE COMPONENT OF TRANSPORTER-RELATED"/>
    <property type="match status" value="1"/>
</dbReference>
<keyword evidence="2" id="KW-1003">Cell membrane</keyword>
<name>A0A9X2L3U4_9BACT</name>
<keyword evidence="4 6" id="KW-1133">Transmembrane helix</keyword>
<gene>
    <name evidence="9" type="ORF">NM125_09325</name>
</gene>
<evidence type="ECO:0000256" key="6">
    <source>
        <dbReference type="SAM" id="Phobius"/>
    </source>
</evidence>
<keyword evidence="3 6" id="KW-0812">Transmembrane</keyword>
<accession>A0A9X2L3U4</accession>
<protein>
    <submittedName>
        <fullName evidence="9">ABC transporter permease</fullName>
    </submittedName>
</protein>
<proteinExistence type="predicted"/>
<evidence type="ECO:0000256" key="4">
    <source>
        <dbReference type="ARBA" id="ARBA00022989"/>
    </source>
</evidence>
<dbReference type="Proteomes" id="UP001139125">
    <property type="component" value="Unassembled WGS sequence"/>
</dbReference>
<evidence type="ECO:0000256" key="1">
    <source>
        <dbReference type="ARBA" id="ARBA00004651"/>
    </source>
</evidence>
<feature type="transmembrane region" description="Helical" evidence="6">
    <location>
        <begin position="784"/>
        <end position="803"/>
    </location>
</feature>
<feature type="transmembrane region" description="Helical" evidence="6">
    <location>
        <begin position="387"/>
        <end position="411"/>
    </location>
</feature>
<keyword evidence="10" id="KW-1185">Reference proteome</keyword>
<evidence type="ECO:0000259" key="7">
    <source>
        <dbReference type="Pfam" id="PF02687"/>
    </source>
</evidence>
<dbReference type="Pfam" id="PF02687">
    <property type="entry name" value="FtsX"/>
    <property type="match status" value="2"/>
</dbReference>
<feature type="domain" description="MacB-like periplasmic core" evidence="8">
    <location>
        <begin position="20"/>
        <end position="247"/>
    </location>
</feature>
<feature type="transmembrane region" description="Helical" evidence="6">
    <location>
        <begin position="698"/>
        <end position="718"/>
    </location>
</feature>
<evidence type="ECO:0000256" key="3">
    <source>
        <dbReference type="ARBA" id="ARBA00022692"/>
    </source>
</evidence>
<dbReference type="GO" id="GO:0022857">
    <property type="term" value="F:transmembrane transporter activity"/>
    <property type="evidence" value="ECO:0007669"/>
    <property type="project" value="TreeGrafter"/>
</dbReference>
<keyword evidence="5 6" id="KW-0472">Membrane</keyword>
<evidence type="ECO:0000256" key="5">
    <source>
        <dbReference type="ARBA" id="ARBA00023136"/>
    </source>
</evidence>
<evidence type="ECO:0000313" key="10">
    <source>
        <dbReference type="Proteomes" id="UP001139125"/>
    </source>
</evidence>
<feature type="transmembrane region" description="Helical" evidence="6">
    <location>
        <begin position="746"/>
        <end position="764"/>
    </location>
</feature>
<sequence>MFRNYLKISVRNLLNKKGYSLINILGLAIGLATSLLIVLYVLNEWSYDKFHSNSDRIYRVVQTMTSEDRVEEQATTPFRLGPVLDAEFPDHIEKTVRFFDMQEENHTFLNREDQVSFRESNFYFVDSTFFDVFSAELIQGNPSEALKNPLSLVISEDLASKYFGDENPIGQSLSYKGIRDMTVTGVMKSWPEQSHMKIDLVASFTSLNEIYASSPGYDRSWLWNPIWTYILVKDGADTGSLNSQLASLEDKYYRAYSGWPKDESVDIELQPITDIHLTSNRDQEMEVNSSITYIYILLVVAGFILIFACINFMNLSTARSMERSREVGMRKVLGGHKQQLFYQFIGESFLVTLIAIILGIIILIIALPFFNELTAKSITFNPFDNIYTIPGLILLTAFVGLIAGLYPALYLSSFEPVDVLKGNSTRGRKTTIFRKALVTFQFTLSVILIIGTSIVYLQLDFIQEKDLGFDKNFVVMLPTNQNLIAWEFENFKEQSLNHAQIQSVTGLGKIPGSEHTEYYRYVPARNGEGQDALNLVLHVTHDVTETFDLEVIAGRSFSRDFSTDAEKAVLINRKMLSQLDVETPEEALGETIYHYPPSGEREVFTIIGVLEDFNYTSLKKEIEPLILRLVEGTRPILGYIEHTAVEIAPGDVTGALEHLEKTWKEVNPIDPFEYRFLDERLAEIYETETTMSSLSTSFSILCILIACLGLLGLASYSAQLRKQEIGIRKSLGASVADIVSLLSKDFLVLVGIANIIAWPVSYYLGSKWLENFTYRFDFTASLPLLFLGSGLLIVIIALGTVGYHSVKAALINPVNAIRSE</sequence>
<dbReference type="RefSeq" id="WP_255134634.1">
    <property type="nucleotide sequence ID" value="NZ_JANDBC010000001.1"/>
</dbReference>
<dbReference type="GO" id="GO:0005886">
    <property type="term" value="C:plasma membrane"/>
    <property type="evidence" value="ECO:0007669"/>
    <property type="project" value="UniProtKB-SubCell"/>
</dbReference>
<feature type="transmembrane region" description="Helical" evidence="6">
    <location>
        <begin position="340"/>
        <end position="367"/>
    </location>
</feature>
<dbReference type="InterPro" id="IPR050250">
    <property type="entry name" value="Macrolide_Exporter_MacB"/>
</dbReference>
<dbReference type="InterPro" id="IPR003838">
    <property type="entry name" value="ABC3_permease_C"/>
</dbReference>
<dbReference type="Pfam" id="PF12704">
    <property type="entry name" value="MacB_PCD"/>
    <property type="match status" value="1"/>
</dbReference>
<organism evidence="9 10">
    <name type="scientific">Gracilimonas sediminicola</name>
    <dbReference type="NCBI Taxonomy" id="2952158"/>
    <lineage>
        <taxon>Bacteria</taxon>
        <taxon>Pseudomonadati</taxon>
        <taxon>Balneolota</taxon>
        <taxon>Balneolia</taxon>
        <taxon>Balneolales</taxon>
        <taxon>Balneolaceae</taxon>
        <taxon>Gracilimonas</taxon>
    </lineage>
</organism>